<name>A0A926S7R0_9HYPH</name>
<sequence length="253" mass="27888">MKKNIVAMIPARSGSQGLPDKNIQMLNGIPLVAHSILPALDCPDIAATYLNSDSQQYLNIGASFGAQTYFRPDTLACHVSTMQAVIADFIEALRTMGEAVDAVLVLYPTYPFRTAKQLSDIIAFYNAAEDCSSVVGFKTPDTHPFLCANLSDNGEIASYVDYDPNRYYRRQDYPACFEFTAWAMIVNADHINDLNAYLIGPGSRGFRVPDDVKVVDIDTIHDFHYAEFLVEKGYVKAYGGQSFAGRPLTVKTG</sequence>
<organism evidence="1 2">
    <name type="scientific">Roseibium aggregatum</name>
    <dbReference type="NCBI Taxonomy" id="187304"/>
    <lineage>
        <taxon>Bacteria</taxon>
        <taxon>Pseudomonadati</taxon>
        <taxon>Pseudomonadota</taxon>
        <taxon>Alphaproteobacteria</taxon>
        <taxon>Hyphomicrobiales</taxon>
        <taxon>Stappiaceae</taxon>
        <taxon>Roseibium</taxon>
    </lineage>
</organism>
<dbReference type="InterPro" id="IPR050793">
    <property type="entry name" value="CMP-NeuNAc_synthase"/>
</dbReference>
<dbReference type="InterPro" id="IPR003329">
    <property type="entry name" value="Cytidylyl_trans"/>
</dbReference>
<gene>
    <name evidence="1" type="ORF">HK439_21950</name>
</gene>
<dbReference type="Proteomes" id="UP000598467">
    <property type="component" value="Unassembled WGS sequence"/>
</dbReference>
<dbReference type="CDD" id="cd02513">
    <property type="entry name" value="CMP-NeuAc_Synthase"/>
    <property type="match status" value="1"/>
</dbReference>
<accession>A0A926S7R0</accession>
<dbReference type="RefSeq" id="WP_190293620.1">
    <property type="nucleotide sequence ID" value="NZ_JABFCZ010000028.1"/>
</dbReference>
<evidence type="ECO:0000313" key="1">
    <source>
        <dbReference type="EMBL" id="MBD1548931.1"/>
    </source>
</evidence>
<dbReference type="Pfam" id="PF02348">
    <property type="entry name" value="CTP_transf_3"/>
    <property type="match status" value="1"/>
</dbReference>
<keyword evidence="1" id="KW-0548">Nucleotidyltransferase</keyword>
<dbReference type="InterPro" id="IPR029044">
    <property type="entry name" value="Nucleotide-diphossugar_trans"/>
</dbReference>
<dbReference type="GO" id="GO:0008781">
    <property type="term" value="F:N-acylneuraminate cytidylyltransferase activity"/>
    <property type="evidence" value="ECO:0007669"/>
    <property type="project" value="TreeGrafter"/>
</dbReference>
<dbReference type="PANTHER" id="PTHR21485">
    <property type="entry name" value="HAD SUPERFAMILY MEMBERS CMAS AND KDSC"/>
    <property type="match status" value="1"/>
</dbReference>
<dbReference type="EMBL" id="JABFCZ010000028">
    <property type="protein sequence ID" value="MBD1548931.1"/>
    <property type="molecule type" value="Genomic_DNA"/>
</dbReference>
<reference evidence="1" key="1">
    <citation type="submission" date="2020-05" db="EMBL/GenBank/DDBJ databases">
        <title>Identification of trans-AT polyketide cluster in two marine bacteria, producers of a novel glutaramide-containing polyketide sesbanimide D and analogs.</title>
        <authorList>
            <person name="Kacar D."/>
            <person name="Rodriguez P."/>
            <person name="Canedo L."/>
            <person name="Gonzalez E."/>
            <person name="Galan B."/>
            <person name="De La Calle F."/>
            <person name="Garcia J.L."/>
        </authorList>
    </citation>
    <scope>NUCLEOTIDE SEQUENCE</scope>
    <source>
        <strain evidence="1">PHM038</strain>
    </source>
</reference>
<keyword evidence="1" id="KW-0808">Transferase</keyword>
<dbReference type="SUPFAM" id="SSF53448">
    <property type="entry name" value="Nucleotide-diphospho-sugar transferases"/>
    <property type="match status" value="1"/>
</dbReference>
<proteinExistence type="predicted"/>
<evidence type="ECO:0000313" key="2">
    <source>
        <dbReference type="Proteomes" id="UP000598467"/>
    </source>
</evidence>
<dbReference type="AlphaFoldDB" id="A0A926S7R0"/>
<protein>
    <submittedName>
        <fullName evidence="1">Acylneuraminate cytidylyltransferase family protein</fullName>
    </submittedName>
</protein>
<comment type="caution">
    <text evidence="1">The sequence shown here is derived from an EMBL/GenBank/DDBJ whole genome shotgun (WGS) entry which is preliminary data.</text>
</comment>
<dbReference type="Gene3D" id="3.90.550.10">
    <property type="entry name" value="Spore Coat Polysaccharide Biosynthesis Protein SpsA, Chain A"/>
    <property type="match status" value="1"/>
</dbReference>
<dbReference type="PANTHER" id="PTHR21485:SF6">
    <property type="entry name" value="N-ACYLNEURAMINATE CYTIDYLYLTRANSFERASE-RELATED"/>
    <property type="match status" value="1"/>
</dbReference>